<proteinExistence type="predicted"/>
<keyword evidence="2" id="KW-0732">Signal</keyword>
<keyword evidence="4" id="KW-1185">Reference proteome</keyword>
<feature type="compositionally biased region" description="Polar residues" evidence="1">
    <location>
        <begin position="131"/>
        <end position="145"/>
    </location>
</feature>
<feature type="compositionally biased region" description="Low complexity" evidence="1">
    <location>
        <begin position="152"/>
        <end position="161"/>
    </location>
</feature>
<evidence type="ECO:0000256" key="2">
    <source>
        <dbReference type="SAM" id="SignalP"/>
    </source>
</evidence>
<feature type="chain" id="PRO_5017938072" evidence="2">
    <location>
        <begin position="29"/>
        <end position="167"/>
    </location>
</feature>
<dbReference type="Proteomes" id="UP000275078">
    <property type="component" value="Unassembled WGS sequence"/>
</dbReference>
<protein>
    <submittedName>
        <fullName evidence="3">Uncharacterized protein</fullName>
    </submittedName>
</protein>
<name>A0A3N4HYR2_ASCIM</name>
<accession>A0A3N4HYR2</accession>
<feature type="signal peptide" evidence="2">
    <location>
        <begin position="1"/>
        <end position="28"/>
    </location>
</feature>
<feature type="region of interest" description="Disordered" evidence="1">
    <location>
        <begin position="86"/>
        <end position="167"/>
    </location>
</feature>
<reference evidence="3 4" key="1">
    <citation type="journal article" date="2018" name="Nat. Ecol. Evol.">
        <title>Pezizomycetes genomes reveal the molecular basis of ectomycorrhizal truffle lifestyle.</title>
        <authorList>
            <person name="Murat C."/>
            <person name="Payen T."/>
            <person name="Noel B."/>
            <person name="Kuo A."/>
            <person name="Morin E."/>
            <person name="Chen J."/>
            <person name="Kohler A."/>
            <person name="Krizsan K."/>
            <person name="Balestrini R."/>
            <person name="Da Silva C."/>
            <person name="Montanini B."/>
            <person name="Hainaut M."/>
            <person name="Levati E."/>
            <person name="Barry K.W."/>
            <person name="Belfiori B."/>
            <person name="Cichocki N."/>
            <person name="Clum A."/>
            <person name="Dockter R.B."/>
            <person name="Fauchery L."/>
            <person name="Guy J."/>
            <person name="Iotti M."/>
            <person name="Le Tacon F."/>
            <person name="Lindquist E.A."/>
            <person name="Lipzen A."/>
            <person name="Malagnac F."/>
            <person name="Mello A."/>
            <person name="Molinier V."/>
            <person name="Miyauchi S."/>
            <person name="Poulain J."/>
            <person name="Riccioni C."/>
            <person name="Rubini A."/>
            <person name="Sitrit Y."/>
            <person name="Splivallo R."/>
            <person name="Traeger S."/>
            <person name="Wang M."/>
            <person name="Zifcakova L."/>
            <person name="Wipf D."/>
            <person name="Zambonelli A."/>
            <person name="Paolocci F."/>
            <person name="Nowrousian M."/>
            <person name="Ottonello S."/>
            <person name="Baldrian P."/>
            <person name="Spatafora J.W."/>
            <person name="Henrissat B."/>
            <person name="Nagy L.G."/>
            <person name="Aury J.M."/>
            <person name="Wincker P."/>
            <person name="Grigoriev I.V."/>
            <person name="Bonfante P."/>
            <person name="Martin F.M."/>
        </authorList>
    </citation>
    <scope>NUCLEOTIDE SEQUENCE [LARGE SCALE GENOMIC DNA]</scope>
    <source>
        <strain evidence="3 4">RN42</strain>
    </source>
</reference>
<evidence type="ECO:0000256" key="1">
    <source>
        <dbReference type="SAM" id="MobiDB-lite"/>
    </source>
</evidence>
<sequence length="167" mass="17353">MALLLLFTLPHTLHVAILLSLFYNCVSCTNTTTSYRSGLHRVVVADELPPLAIHSFSSTSISFSLVSASTTIYIDTREPASVTMAHVKPSPYPEQDSSASDAGDGEVASGTVAAAIHGVSAAGQNHADEPSPSSFTTPIPRTKNFTTKKDSSSTGVTSSASPGRTGL</sequence>
<evidence type="ECO:0000313" key="3">
    <source>
        <dbReference type="EMBL" id="RPA78829.1"/>
    </source>
</evidence>
<dbReference type="AlphaFoldDB" id="A0A3N4HYR2"/>
<gene>
    <name evidence="3" type="ORF">BJ508DRAFT_308881</name>
</gene>
<evidence type="ECO:0000313" key="4">
    <source>
        <dbReference type="Proteomes" id="UP000275078"/>
    </source>
</evidence>
<organism evidence="3 4">
    <name type="scientific">Ascobolus immersus RN42</name>
    <dbReference type="NCBI Taxonomy" id="1160509"/>
    <lineage>
        <taxon>Eukaryota</taxon>
        <taxon>Fungi</taxon>
        <taxon>Dikarya</taxon>
        <taxon>Ascomycota</taxon>
        <taxon>Pezizomycotina</taxon>
        <taxon>Pezizomycetes</taxon>
        <taxon>Pezizales</taxon>
        <taxon>Ascobolaceae</taxon>
        <taxon>Ascobolus</taxon>
    </lineage>
</organism>
<dbReference type="EMBL" id="ML119706">
    <property type="protein sequence ID" value="RPA78829.1"/>
    <property type="molecule type" value="Genomic_DNA"/>
</dbReference>